<dbReference type="GO" id="GO:0006508">
    <property type="term" value="P:proteolysis"/>
    <property type="evidence" value="ECO:0007669"/>
    <property type="project" value="UniProtKB-KW"/>
</dbReference>
<dbReference type="GO" id="GO:0005737">
    <property type="term" value="C:cytoplasm"/>
    <property type="evidence" value="ECO:0007669"/>
    <property type="project" value="UniProtKB-SubCell"/>
</dbReference>
<evidence type="ECO:0000313" key="11">
    <source>
        <dbReference type="EMBL" id="GCE29559.1"/>
    </source>
</evidence>
<evidence type="ECO:0000256" key="9">
    <source>
        <dbReference type="ARBA" id="ARBA00029605"/>
    </source>
</evidence>
<evidence type="ECO:0000256" key="5">
    <source>
        <dbReference type="ARBA" id="ARBA00022438"/>
    </source>
</evidence>
<keyword evidence="5" id="KW-0031">Aminopeptidase</keyword>
<dbReference type="EC" id="3.4.11.5" evidence="4"/>
<name>A0A402BE07_9CHLR</name>
<comment type="caution">
    <text evidence="11">The sequence shown here is derived from an EMBL/GenBank/DDBJ whole genome shotgun (WGS) entry which is preliminary data.</text>
</comment>
<comment type="subcellular location">
    <subcellularLocation>
        <location evidence="2">Cytoplasm</location>
    </subcellularLocation>
</comment>
<dbReference type="InterPro" id="IPR029058">
    <property type="entry name" value="AB_hydrolase_fold"/>
</dbReference>
<dbReference type="InterPro" id="IPR000073">
    <property type="entry name" value="AB_hydrolase_1"/>
</dbReference>
<keyword evidence="8 11" id="KW-0378">Hydrolase</keyword>
<dbReference type="RefSeq" id="WP_126629799.1">
    <property type="nucleotide sequence ID" value="NZ_BIFT01000002.1"/>
</dbReference>
<comment type="catalytic activity">
    <reaction evidence="1">
        <text>Release of N-terminal proline from a peptide.</text>
        <dbReference type="EC" id="3.4.11.5"/>
    </reaction>
</comment>
<dbReference type="Pfam" id="PF00561">
    <property type="entry name" value="Abhydrolase_1"/>
    <property type="match status" value="1"/>
</dbReference>
<evidence type="ECO:0000256" key="6">
    <source>
        <dbReference type="ARBA" id="ARBA00022490"/>
    </source>
</evidence>
<dbReference type="InterPro" id="IPR005944">
    <property type="entry name" value="Pro_iminopeptidase"/>
</dbReference>
<sequence>MLKKKSKKTMGVEEYVLINGIYQYLFHSGTTDENPVLLFLHGGPGSAASLFAHAFQETWEDLFTVIHWDQRGTGKTLTKNPENYPTLDVLLQDVLEIVHYLKNRYHKQKIVLLGHSWGSVLGSLFINGHSEEVAYYIGVGQVIHKRASERLIYAKVKQAIVQANDQGDLKKLEALGDYPGKQFDSQWLKKSLQLRKLQGKYQLTSKSHVSPLKTLLTSPLFQFSDLSALIKGNKANKELMTFLGSFDLNAEPAEYNVPLYYIVGEHDWQTPVALTQDYVQRINAPEKKIYIIPNAGHMTMVDQPALFLSILRDIKNRQESENETEQE</sequence>
<evidence type="ECO:0000256" key="7">
    <source>
        <dbReference type="ARBA" id="ARBA00022670"/>
    </source>
</evidence>
<evidence type="ECO:0000313" key="12">
    <source>
        <dbReference type="Proteomes" id="UP000287171"/>
    </source>
</evidence>
<keyword evidence="7" id="KW-0645">Protease</keyword>
<accession>A0A402BE07</accession>
<keyword evidence="6" id="KW-0963">Cytoplasm</keyword>
<keyword evidence="12" id="KW-1185">Reference proteome</keyword>
<dbReference type="Proteomes" id="UP000287171">
    <property type="component" value="Unassembled WGS sequence"/>
</dbReference>
<proteinExistence type="inferred from homology"/>
<dbReference type="GO" id="GO:0004177">
    <property type="term" value="F:aminopeptidase activity"/>
    <property type="evidence" value="ECO:0007669"/>
    <property type="project" value="UniProtKB-KW"/>
</dbReference>
<reference evidence="12" key="1">
    <citation type="submission" date="2018-12" db="EMBL/GenBank/DDBJ databases">
        <title>Tengunoibacter tsumagoiensis gen. nov., sp. nov., Dictyobacter kobayashii sp. nov., D. alpinus sp. nov., and D. joshuensis sp. nov. and description of Dictyobacteraceae fam. nov. within the order Ktedonobacterales isolated from Tengu-no-mugimeshi.</title>
        <authorList>
            <person name="Wang C.M."/>
            <person name="Zheng Y."/>
            <person name="Sakai Y."/>
            <person name="Toyoda A."/>
            <person name="Minakuchi Y."/>
            <person name="Abe K."/>
            <person name="Yokota A."/>
            <person name="Yabe S."/>
        </authorList>
    </citation>
    <scope>NUCLEOTIDE SEQUENCE [LARGE SCALE GENOMIC DNA]</scope>
    <source>
        <strain evidence="12">Uno16</strain>
    </source>
</reference>
<dbReference type="PRINTS" id="PR00793">
    <property type="entry name" value="PROAMNOPTASE"/>
</dbReference>
<dbReference type="EMBL" id="BIFT01000002">
    <property type="protein sequence ID" value="GCE29559.1"/>
    <property type="molecule type" value="Genomic_DNA"/>
</dbReference>
<protein>
    <recommendedName>
        <fullName evidence="4">prolyl aminopeptidase</fullName>
        <ecNumber evidence="4">3.4.11.5</ecNumber>
    </recommendedName>
    <alternativeName>
        <fullName evidence="9">Prolyl aminopeptidase</fullName>
    </alternativeName>
</protein>
<dbReference type="AlphaFoldDB" id="A0A402BE07"/>
<evidence type="ECO:0000256" key="8">
    <source>
        <dbReference type="ARBA" id="ARBA00022801"/>
    </source>
</evidence>
<gene>
    <name evidence="11" type="ORF">KDA_50430</name>
</gene>
<dbReference type="InterPro" id="IPR002410">
    <property type="entry name" value="Peptidase_S33"/>
</dbReference>
<dbReference type="PANTHER" id="PTHR43722">
    <property type="entry name" value="PROLINE IMINOPEPTIDASE"/>
    <property type="match status" value="1"/>
</dbReference>
<feature type="domain" description="AB hydrolase-1" evidence="10">
    <location>
        <begin position="35"/>
        <end position="302"/>
    </location>
</feature>
<evidence type="ECO:0000256" key="4">
    <source>
        <dbReference type="ARBA" id="ARBA00012568"/>
    </source>
</evidence>
<evidence type="ECO:0000256" key="3">
    <source>
        <dbReference type="ARBA" id="ARBA00010088"/>
    </source>
</evidence>
<dbReference type="OrthoDB" id="53505at2"/>
<evidence type="ECO:0000256" key="2">
    <source>
        <dbReference type="ARBA" id="ARBA00004496"/>
    </source>
</evidence>
<organism evidence="11 12">
    <name type="scientific">Dictyobacter alpinus</name>
    <dbReference type="NCBI Taxonomy" id="2014873"/>
    <lineage>
        <taxon>Bacteria</taxon>
        <taxon>Bacillati</taxon>
        <taxon>Chloroflexota</taxon>
        <taxon>Ktedonobacteria</taxon>
        <taxon>Ktedonobacterales</taxon>
        <taxon>Dictyobacteraceae</taxon>
        <taxon>Dictyobacter</taxon>
    </lineage>
</organism>
<dbReference type="PANTHER" id="PTHR43722:SF1">
    <property type="entry name" value="PROLINE IMINOPEPTIDASE"/>
    <property type="match status" value="1"/>
</dbReference>
<evidence type="ECO:0000256" key="1">
    <source>
        <dbReference type="ARBA" id="ARBA00001585"/>
    </source>
</evidence>
<dbReference type="Gene3D" id="3.40.50.1820">
    <property type="entry name" value="alpha/beta hydrolase"/>
    <property type="match status" value="1"/>
</dbReference>
<dbReference type="SUPFAM" id="SSF53474">
    <property type="entry name" value="alpha/beta-Hydrolases"/>
    <property type="match status" value="1"/>
</dbReference>
<comment type="similarity">
    <text evidence="3">Belongs to the peptidase S33 family.</text>
</comment>
<evidence type="ECO:0000259" key="10">
    <source>
        <dbReference type="Pfam" id="PF00561"/>
    </source>
</evidence>